<gene>
    <name evidence="3" type="ORF">GCM10008174_24700</name>
</gene>
<protein>
    <submittedName>
        <fullName evidence="3">Glucose-1-dehydrogenase</fullName>
    </submittedName>
</protein>
<dbReference type="PANTHER" id="PTHR43639:SF1">
    <property type="entry name" value="SHORT-CHAIN DEHYDROGENASE_REDUCTASE FAMILY PROTEIN"/>
    <property type="match status" value="1"/>
</dbReference>
<evidence type="ECO:0000313" key="4">
    <source>
        <dbReference type="Proteomes" id="UP001143309"/>
    </source>
</evidence>
<evidence type="ECO:0000256" key="1">
    <source>
        <dbReference type="ARBA" id="ARBA00006484"/>
    </source>
</evidence>
<dbReference type="AlphaFoldDB" id="A0A9W6JQW7"/>
<accession>A0A9W6JQW7</accession>
<comment type="caution">
    <text evidence="3">The sequence shown here is derived from an EMBL/GenBank/DDBJ whole genome shotgun (WGS) entry which is preliminary data.</text>
</comment>
<evidence type="ECO:0000313" key="3">
    <source>
        <dbReference type="EMBL" id="GLK80729.1"/>
    </source>
</evidence>
<evidence type="ECO:0000256" key="2">
    <source>
        <dbReference type="ARBA" id="ARBA00023002"/>
    </source>
</evidence>
<proteinExistence type="inferred from homology"/>
<dbReference type="InterPro" id="IPR036291">
    <property type="entry name" value="NAD(P)-bd_dom_sf"/>
</dbReference>
<dbReference type="InterPro" id="IPR002347">
    <property type="entry name" value="SDR_fam"/>
</dbReference>
<dbReference type="Proteomes" id="UP001143309">
    <property type="component" value="Unassembled WGS sequence"/>
</dbReference>
<dbReference type="GO" id="GO:0016491">
    <property type="term" value="F:oxidoreductase activity"/>
    <property type="evidence" value="ECO:0007669"/>
    <property type="project" value="UniProtKB-KW"/>
</dbReference>
<dbReference type="PRINTS" id="PR00081">
    <property type="entry name" value="GDHRDH"/>
</dbReference>
<comment type="similarity">
    <text evidence="1">Belongs to the short-chain dehydrogenases/reductases (SDR) family.</text>
</comment>
<dbReference type="Gene3D" id="3.40.50.720">
    <property type="entry name" value="NAD(P)-binding Rossmann-like Domain"/>
    <property type="match status" value="1"/>
</dbReference>
<keyword evidence="2" id="KW-0560">Oxidoreductase</keyword>
<dbReference type="PRINTS" id="PR00080">
    <property type="entry name" value="SDRFAMILY"/>
</dbReference>
<dbReference type="InterPro" id="IPR020904">
    <property type="entry name" value="Sc_DH/Rdtase_CS"/>
</dbReference>
<dbReference type="SUPFAM" id="SSF51735">
    <property type="entry name" value="NAD(P)-binding Rossmann-fold domains"/>
    <property type="match status" value="1"/>
</dbReference>
<keyword evidence="4" id="KW-1185">Reference proteome</keyword>
<reference evidence="3" key="1">
    <citation type="journal article" date="2014" name="Int. J. Syst. Evol. Microbiol.">
        <title>Complete genome sequence of Corynebacterium casei LMG S-19264T (=DSM 44701T), isolated from a smear-ripened cheese.</title>
        <authorList>
            <consortium name="US DOE Joint Genome Institute (JGI-PGF)"/>
            <person name="Walter F."/>
            <person name="Albersmeier A."/>
            <person name="Kalinowski J."/>
            <person name="Ruckert C."/>
        </authorList>
    </citation>
    <scope>NUCLEOTIDE SEQUENCE</scope>
    <source>
        <strain evidence="3">VKM B-2748</strain>
    </source>
</reference>
<dbReference type="PANTHER" id="PTHR43639">
    <property type="entry name" value="OXIDOREDUCTASE, SHORT-CHAIN DEHYDROGENASE/REDUCTASE FAMILY (AFU_ORTHOLOGUE AFUA_5G02870)"/>
    <property type="match status" value="1"/>
</dbReference>
<dbReference type="EMBL" id="BSFL01000003">
    <property type="protein sequence ID" value="GLK80729.1"/>
    <property type="molecule type" value="Genomic_DNA"/>
</dbReference>
<dbReference type="FunFam" id="3.40.50.720:FF:000084">
    <property type="entry name" value="Short-chain dehydrogenase reductase"/>
    <property type="match status" value="1"/>
</dbReference>
<dbReference type="PROSITE" id="PS00061">
    <property type="entry name" value="ADH_SHORT"/>
    <property type="match status" value="1"/>
</dbReference>
<name>A0A9W6JQW7_9HYPH</name>
<dbReference type="CDD" id="cd05233">
    <property type="entry name" value="SDR_c"/>
    <property type="match status" value="1"/>
</dbReference>
<dbReference type="Pfam" id="PF13561">
    <property type="entry name" value="adh_short_C2"/>
    <property type="match status" value="1"/>
</dbReference>
<organism evidence="3 4">
    <name type="scientific">Methylopila turkensis</name>
    <dbReference type="NCBI Taxonomy" id="1437816"/>
    <lineage>
        <taxon>Bacteria</taxon>
        <taxon>Pseudomonadati</taxon>
        <taxon>Pseudomonadota</taxon>
        <taxon>Alphaproteobacteria</taxon>
        <taxon>Hyphomicrobiales</taxon>
        <taxon>Methylopilaceae</taxon>
        <taxon>Methylopila</taxon>
    </lineage>
</organism>
<sequence>MAMGPQRGATGVLIVTGGSRGIGAATCRLAAARGWDVAINYAQDEPAAERVAAEVEAAGRRAAVIRGDMAVAGDVLSLFQAAARLGPVTGVVNNAGVIGAAGPLAEAPADMIAGVVAVNVTGAILVAREAARVMARSRGGRGGALVNLSSIAATLGAPGEYVWYAASKGAIDSLTIGLSKELGPEGVRVNAVSPGLIETDIHAAGGQPDRLARLAVGTPMGRAGGPDEVAEAIVWLLSEAASYVTGANLRVGGGR</sequence>
<reference evidence="3" key="2">
    <citation type="submission" date="2023-01" db="EMBL/GenBank/DDBJ databases">
        <authorList>
            <person name="Sun Q."/>
            <person name="Evtushenko L."/>
        </authorList>
    </citation>
    <scope>NUCLEOTIDE SEQUENCE</scope>
    <source>
        <strain evidence="3">VKM B-2748</strain>
    </source>
</reference>